<dbReference type="GeneID" id="34443914"/>
<organism evidence="1 2">
    <name type="scientific">Aspergillus bombycis</name>
    <dbReference type="NCBI Taxonomy" id="109264"/>
    <lineage>
        <taxon>Eukaryota</taxon>
        <taxon>Fungi</taxon>
        <taxon>Dikarya</taxon>
        <taxon>Ascomycota</taxon>
        <taxon>Pezizomycotina</taxon>
        <taxon>Eurotiomycetes</taxon>
        <taxon>Eurotiomycetidae</taxon>
        <taxon>Eurotiales</taxon>
        <taxon>Aspergillaceae</taxon>
        <taxon>Aspergillus</taxon>
    </lineage>
</organism>
<keyword evidence="2" id="KW-1185">Reference proteome</keyword>
<accession>A0A1F8AGS2</accession>
<evidence type="ECO:0000313" key="2">
    <source>
        <dbReference type="Proteomes" id="UP000179179"/>
    </source>
</evidence>
<dbReference type="STRING" id="109264.A0A1F8AGS2"/>
<evidence type="ECO:0000313" key="1">
    <source>
        <dbReference type="EMBL" id="OGM50609.1"/>
    </source>
</evidence>
<dbReference type="OrthoDB" id="3549294at2759"/>
<dbReference type="Proteomes" id="UP000179179">
    <property type="component" value="Unassembled WGS sequence"/>
</dbReference>
<dbReference type="EMBL" id="LYCR01000002">
    <property type="protein sequence ID" value="OGM50609.1"/>
    <property type="molecule type" value="Genomic_DNA"/>
</dbReference>
<name>A0A1F8AGS2_9EURO</name>
<comment type="caution">
    <text evidence="1">The sequence shown here is derived from an EMBL/GenBank/DDBJ whole genome shotgun (WGS) entry which is preliminary data.</text>
</comment>
<dbReference type="AlphaFoldDB" id="A0A1F8AGS2"/>
<gene>
    <name evidence="1" type="ORF">ABOM_000524</name>
</gene>
<sequence>MDCFSQSFMDPQYHRLAPVHKSNGLEVIPREDEFRLLFLTDVDSETYRNPPLSPYRPFGLVELQNTSINVRLHYACNHQLSYHCWNWKCEGGQVVRDFGMSCGLKAVESRIEPTTFRTTVSKLAWMMLGFAYTMLYKSSLGIPAWAPIYGTLVSICSWLRGLTPTSPCEGPDTEEVFDDTLSELATRNIFSWIFFTEGTRPEERELWKHEWLELLVDRDVGAESSESTESELDDGADCENLRFVYTWRENGVAQSV</sequence>
<dbReference type="RefSeq" id="XP_022394326.1">
    <property type="nucleotide sequence ID" value="XM_022527654.1"/>
</dbReference>
<reference evidence="1 2" key="1">
    <citation type="journal article" date="2016" name="Genome Biol. Evol.">
        <title>Draft genome sequence of an aflatoxigenic Aspergillus species, A. bombycis.</title>
        <authorList>
            <person name="Moore G.G."/>
            <person name="Mack B.M."/>
            <person name="Beltz S.B."/>
            <person name="Gilbert M.K."/>
        </authorList>
    </citation>
    <scope>NUCLEOTIDE SEQUENCE [LARGE SCALE GENOMIC DNA]</scope>
    <source>
        <strain evidence="2">NRRL 26010</strain>
    </source>
</reference>
<proteinExistence type="predicted"/>
<protein>
    <submittedName>
        <fullName evidence="1">Uncharacterized protein</fullName>
    </submittedName>
</protein>